<reference evidence="16" key="2">
    <citation type="submission" date="2025-09" db="UniProtKB">
        <authorList>
            <consortium name="Ensembl"/>
        </authorList>
    </citation>
    <scope>IDENTIFICATION</scope>
</reference>
<evidence type="ECO:0000313" key="17">
    <source>
        <dbReference type="Proteomes" id="UP000694404"/>
    </source>
</evidence>
<feature type="repeat" description="WD" evidence="13">
    <location>
        <begin position="112"/>
        <end position="144"/>
    </location>
</feature>
<dbReference type="GO" id="GO:0030316">
    <property type="term" value="P:osteoclast differentiation"/>
    <property type="evidence" value="ECO:0007669"/>
    <property type="project" value="Ensembl"/>
</dbReference>
<dbReference type="GO" id="GO:0097731">
    <property type="term" value="C:9+0 non-motile cilium"/>
    <property type="evidence" value="ECO:0007669"/>
    <property type="project" value="Ensembl"/>
</dbReference>
<dbReference type="FunFam" id="1.25.40.470:FF:000007">
    <property type="entry name" value="Intraflagellar transport 80 homolog (Chlamydomonas)"/>
    <property type="match status" value="1"/>
</dbReference>
<feature type="domain" description="IFT80 second beta-propeller" evidence="14">
    <location>
        <begin position="310"/>
        <end position="598"/>
    </location>
</feature>
<evidence type="ECO:0000256" key="13">
    <source>
        <dbReference type="PROSITE-ProRule" id="PRU00221"/>
    </source>
</evidence>
<dbReference type="Pfam" id="PF23387">
    <property type="entry name" value="TPR_IFT80_172"/>
    <property type="match status" value="1"/>
</dbReference>
<dbReference type="Gene3D" id="1.25.40.470">
    <property type="match status" value="1"/>
</dbReference>
<dbReference type="GO" id="GO:0003418">
    <property type="term" value="P:growth plate cartilage chondrocyte differentiation"/>
    <property type="evidence" value="ECO:0007669"/>
    <property type="project" value="Ensembl"/>
</dbReference>
<dbReference type="PANTHER" id="PTHR24098:SF11">
    <property type="entry name" value="INTRAFLAGELLAR TRANSPORT PROTEIN 80 HOMOLOG"/>
    <property type="match status" value="1"/>
</dbReference>
<evidence type="ECO:0000256" key="8">
    <source>
        <dbReference type="ARBA" id="ARBA00023273"/>
    </source>
</evidence>
<dbReference type="GO" id="GO:0010467">
    <property type="term" value="P:gene expression"/>
    <property type="evidence" value="ECO:0007669"/>
    <property type="project" value="Ensembl"/>
</dbReference>
<evidence type="ECO:0000256" key="4">
    <source>
        <dbReference type="ARBA" id="ARBA00022574"/>
    </source>
</evidence>
<dbReference type="GO" id="GO:0001649">
    <property type="term" value="P:osteoblast differentiation"/>
    <property type="evidence" value="ECO:0007669"/>
    <property type="project" value="Ensembl"/>
</dbReference>
<dbReference type="GO" id="GO:0043491">
    <property type="term" value="P:phosphatidylinositol 3-kinase/protein kinase B signal transduction"/>
    <property type="evidence" value="ECO:0007669"/>
    <property type="project" value="Ensembl"/>
</dbReference>
<dbReference type="FunFam" id="2.130.10.10:FF:000298">
    <property type="entry name" value="Intraflagellar transport 80 homolog (Chlamydomonas)"/>
    <property type="match status" value="1"/>
</dbReference>
<evidence type="ECO:0000256" key="10">
    <source>
        <dbReference type="ARBA" id="ARBA00066126"/>
    </source>
</evidence>
<feature type="domain" description="IFT80/172/WDR35 TPR" evidence="15">
    <location>
        <begin position="626"/>
        <end position="757"/>
    </location>
</feature>
<dbReference type="SMART" id="SM00320">
    <property type="entry name" value="WD40"/>
    <property type="match status" value="6"/>
</dbReference>
<dbReference type="GO" id="GO:2000051">
    <property type="term" value="P:negative regulation of non-canonical Wnt signaling pathway"/>
    <property type="evidence" value="ECO:0007669"/>
    <property type="project" value="Ensembl"/>
</dbReference>
<dbReference type="GO" id="GO:1902140">
    <property type="term" value="P:response to inositol"/>
    <property type="evidence" value="ECO:0007669"/>
    <property type="project" value="Ensembl"/>
</dbReference>
<comment type="function">
    <text evidence="9">Component of the intraflagellar transport (IFT) complex B, which is essential for the development and maintenance of motile and sensory cilia.</text>
</comment>
<dbReference type="InterPro" id="IPR056456">
    <property type="entry name" value="Beta-prop_IFT80_2nd"/>
</dbReference>
<dbReference type="GO" id="GO:0033687">
    <property type="term" value="P:osteoblast proliferation"/>
    <property type="evidence" value="ECO:0007669"/>
    <property type="project" value="Ensembl"/>
</dbReference>
<dbReference type="GO" id="GO:0036064">
    <property type="term" value="C:ciliary basal body"/>
    <property type="evidence" value="ECO:0007669"/>
    <property type="project" value="Ensembl"/>
</dbReference>
<keyword evidence="5" id="KW-0677">Repeat</keyword>
<dbReference type="FunFam" id="2.130.10.10:FF:000458">
    <property type="entry name" value="Intraflagellar transport 80 homolog (Chlamydomonas)"/>
    <property type="match status" value="1"/>
</dbReference>
<dbReference type="GO" id="GO:0044691">
    <property type="term" value="P:tooth eruption"/>
    <property type="evidence" value="ECO:0007669"/>
    <property type="project" value="Ensembl"/>
</dbReference>
<dbReference type="Pfam" id="PF00400">
    <property type="entry name" value="WD40"/>
    <property type="match status" value="3"/>
</dbReference>
<dbReference type="GO" id="GO:0006915">
    <property type="term" value="P:apoptotic process"/>
    <property type="evidence" value="ECO:0007669"/>
    <property type="project" value="Ensembl"/>
</dbReference>
<dbReference type="GO" id="GO:0010498">
    <property type="term" value="P:proteasomal protein catabolic process"/>
    <property type="evidence" value="ECO:0007669"/>
    <property type="project" value="Ensembl"/>
</dbReference>
<dbReference type="Ensembl" id="ENSCABT00000029466.1">
    <property type="protein sequence ID" value="ENSCABP00000026905.1"/>
    <property type="gene ID" value="ENSCABG00000019755.1"/>
</dbReference>
<dbReference type="GO" id="GO:1990079">
    <property type="term" value="P:cartilage homeostasis"/>
    <property type="evidence" value="ECO:0007669"/>
    <property type="project" value="Ensembl"/>
</dbReference>
<dbReference type="Pfam" id="PF23335">
    <property type="entry name" value="Beta-prop_IFT80_2nd"/>
    <property type="match status" value="1"/>
</dbReference>
<dbReference type="GO" id="GO:0048863">
    <property type="term" value="P:stem cell differentiation"/>
    <property type="evidence" value="ECO:0007669"/>
    <property type="project" value="Ensembl"/>
</dbReference>
<evidence type="ECO:0000256" key="1">
    <source>
        <dbReference type="ARBA" id="ARBA00004120"/>
    </source>
</evidence>
<dbReference type="GO" id="GO:0007249">
    <property type="term" value="P:canonical NF-kappaB signal transduction"/>
    <property type="evidence" value="ECO:0007669"/>
    <property type="project" value="Ensembl"/>
</dbReference>
<dbReference type="GO" id="GO:0050821">
    <property type="term" value="P:protein stabilization"/>
    <property type="evidence" value="ECO:0007669"/>
    <property type="project" value="Ensembl"/>
</dbReference>
<dbReference type="GO" id="GO:1905515">
    <property type="term" value="P:non-motile cilium assembly"/>
    <property type="evidence" value="ECO:0007669"/>
    <property type="project" value="Ensembl"/>
</dbReference>
<keyword evidence="4 13" id="KW-0853">WD repeat</keyword>
<evidence type="ECO:0000256" key="7">
    <source>
        <dbReference type="ARBA" id="ARBA00023212"/>
    </source>
</evidence>
<dbReference type="PROSITE" id="PS50082">
    <property type="entry name" value="WD_REPEATS_2"/>
    <property type="match status" value="2"/>
</dbReference>
<dbReference type="InterPro" id="IPR015943">
    <property type="entry name" value="WD40/YVTN_repeat-like_dom_sf"/>
</dbReference>
<dbReference type="GO" id="GO:0007224">
    <property type="term" value="P:smoothened signaling pathway"/>
    <property type="evidence" value="ECO:0007669"/>
    <property type="project" value="Ensembl"/>
</dbReference>
<dbReference type="GO" id="GO:0071895">
    <property type="term" value="P:odontoblast differentiation"/>
    <property type="evidence" value="ECO:0007669"/>
    <property type="project" value="Ensembl"/>
</dbReference>
<dbReference type="GO" id="GO:0030992">
    <property type="term" value="C:intraciliary transport particle B"/>
    <property type="evidence" value="ECO:0007669"/>
    <property type="project" value="Ensembl"/>
</dbReference>
<dbReference type="GO" id="GO:0001958">
    <property type="term" value="P:endochondral ossification"/>
    <property type="evidence" value="ECO:0007669"/>
    <property type="project" value="Ensembl"/>
</dbReference>
<keyword evidence="17" id="KW-1185">Reference proteome</keyword>
<dbReference type="GO" id="GO:0072089">
    <property type="term" value="P:stem cell proliferation"/>
    <property type="evidence" value="ECO:0007669"/>
    <property type="project" value="Ensembl"/>
</dbReference>
<dbReference type="GO" id="GO:0035567">
    <property type="term" value="P:non-canonical Wnt signaling pathway"/>
    <property type="evidence" value="ECO:0007669"/>
    <property type="project" value="Ensembl"/>
</dbReference>
<dbReference type="GO" id="GO:0016567">
    <property type="term" value="P:protein ubiquitination"/>
    <property type="evidence" value="ECO:0007669"/>
    <property type="project" value="Ensembl"/>
</dbReference>
<evidence type="ECO:0000256" key="3">
    <source>
        <dbReference type="ARBA" id="ARBA00022490"/>
    </source>
</evidence>
<organism evidence="16 17">
    <name type="scientific">Chelonoidis abingdonii</name>
    <name type="common">Abingdon island giant tortoise</name>
    <name type="synonym">Testudo abingdonii</name>
    <dbReference type="NCBI Taxonomy" id="106734"/>
    <lineage>
        <taxon>Eukaryota</taxon>
        <taxon>Metazoa</taxon>
        <taxon>Chordata</taxon>
        <taxon>Craniata</taxon>
        <taxon>Vertebrata</taxon>
        <taxon>Euteleostomi</taxon>
        <taxon>Archelosauria</taxon>
        <taxon>Testudinata</taxon>
        <taxon>Testudines</taxon>
        <taxon>Cryptodira</taxon>
        <taxon>Durocryptodira</taxon>
        <taxon>Testudinoidea</taxon>
        <taxon>Testudinidae</taxon>
        <taxon>Chelonoidis</taxon>
    </lineage>
</organism>
<gene>
    <name evidence="16" type="primary">IFT80</name>
</gene>
<dbReference type="AlphaFoldDB" id="A0A8C0J635"/>
<dbReference type="GO" id="GO:0007163">
    <property type="term" value="P:establishment or maintenance of cell polarity"/>
    <property type="evidence" value="ECO:0007669"/>
    <property type="project" value="Ensembl"/>
</dbReference>
<proteinExistence type="predicted"/>
<dbReference type="InterPro" id="IPR001680">
    <property type="entry name" value="WD40_rpt"/>
</dbReference>
<keyword evidence="8" id="KW-0966">Cell projection</keyword>
<evidence type="ECO:0000256" key="6">
    <source>
        <dbReference type="ARBA" id="ARBA00023069"/>
    </source>
</evidence>
<dbReference type="SUPFAM" id="SSF50978">
    <property type="entry name" value="WD40 repeat-like"/>
    <property type="match status" value="2"/>
</dbReference>
<dbReference type="GO" id="GO:0021510">
    <property type="term" value="P:spinal cord development"/>
    <property type="evidence" value="ECO:0007669"/>
    <property type="project" value="Ensembl"/>
</dbReference>
<dbReference type="GO" id="GO:0005813">
    <property type="term" value="C:centrosome"/>
    <property type="evidence" value="ECO:0007669"/>
    <property type="project" value="Ensembl"/>
</dbReference>
<evidence type="ECO:0000256" key="2">
    <source>
        <dbReference type="ARBA" id="ARBA00004430"/>
    </source>
</evidence>
<dbReference type="GO" id="GO:0060173">
    <property type="term" value="P:limb development"/>
    <property type="evidence" value="ECO:0007669"/>
    <property type="project" value="Ensembl"/>
</dbReference>
<evidence type="ECO:0000256" key="9">
    <source>
        <dbReference type="ARBA" id="ARBA00057476"/>
    </source>
</evidence>
<evidence type="ECO:0000256" key="5">
    <source>
        <dbReference type="ARBA" id="ARBA00022737"/>
    </source>
</evidence>
<reference evidence="16" key="1">
    <citation type="submission" date="2025-08" db="UniProtKB">
        <authorList>
            <consortium name="Ensembl"/>
        </authorList>
    </citation>
    <scope>IDENTIFICATION</scope>
</reference>
<dbReference type="GO" id="GO:0061975">
    <property type="term" value="P:articular cartilage development"/>
    <property type="evidence" value="ECO:0007669"/>
    <property type="project" value="Ensembl"/>
</dbReference>
<comment type="subcellular location">
    <subcellularLocation>
        <location evidence="2">Cytoplasm</location>
        <location evidence="2">Cytoskeleton</location>
        <location evidence="2">Cilium axoneme</location>
    </subcellularLocation>
    <subcellularLocation>
        <location evidence="1">Cytoplasm</location>
        <location evidence="1">Cytoskeleton</location>
        <location evidence="1">Cilium basal body</location>
    </subcellularLocation>
</comment>
<protein>
    <recommendedName>
        <fullName evidence="11">Intraflagellar transport protein 80 homolog</fullName>
    </recommendedName>
    <alternativeName>
        <fullName evidence="12">WD repeat-containing protein 56</fullName>
    </alternativeName>
</protein>
<dbReference type="InterPro" id="IPR056157">
    <property type="entry name" value="TPR_IFT80_172_dom"/>
</dbReference>
<dbReference type="Proteomes" id="UP000694404">
    <property type="component" value="Unplaced"/>
</dbReference>
<evidence type="ECO:0000256" key="12">
    <source>
        <dbReference type="ARBA" id="ARBA00075771"/>
    </source>
</evidence>
<feature type="repeat" description="WD" evidence="13">
    <location>
        <begin position="194"/>
        <end position="226"/>
    </location>
</feature>
<dbReference type="Gene3D" id="2.130.10.10">
    <property type="entry name" value="YVTN repeat-like/Quinoprotein amine dehydrogenase"/>
    <property type="match status" value="2"/>
</dbReference>
<dbReference type="PANTHER" id="PTHR24098">
    <property type="entry name" value="OUTER SEGMENT 5"/>
    <property type="match status" value="1"/>
</dbReference>
<dbReference type="GO" id="GO:0005930">
    <property type="term" value="C:axoneme"/>
    <property type="evidence" value="ECO:0007669"/>
    <property type="project" value="UniProtKB-SubCell"/>
</dbReference>
<evidence type="ECO:0000256" key="11">
    <source>
        <dbReference type="ARBA" id="ARBA00068753"/>
    </source>
</evidence>
<dbReference type="InterPro" id="IPR036322">
    <property type="entry name" value="WD40_repeat_dom_sf"/>
</dbReference>
<dbReference type="GeneTree" id="ENSGT00440000033499"/>
<dbReference type="GO" id="GO:0035264">
    <property type="term" value="P:multicellular organism growth"/>
    <property type="evidence" value="ECO:0007669"/>
    <property type="project" value="Ensembl"/>
</dbReference>
<dbReference type="GO" id="GO:0097500">
    <property type="term" value="P:receptor localization to non-motile cilium"/>
    <property type="evidence" value="ECO:0007669"/>
    <property type="project" value="Ensembl"/>
</dbReference>
<accession>A0A8C0J635</accession>
<dbReference type="GO" id="GO:0008543">
    <property type="term" value="P:fibroblast growth factor receptor signaling pathway"/>
    <property type="evidence" value="ECO:0007669"/>
    <property type="project" value="Ensembl"/>
</dbReference>
<comment type="subunit">
    <text evidence="10">Component of the IFT complex B, at least composed of IFT20, IFT22, IFT25, IFT27, IFT46, IFT52, TRAF3IP1/IFT54, IFT57, IFT74, IFT80, IFT81, and IFT88. Interacts with IFT88. Interacts with IFT57 and IFT70B.</text>
</comment>
<evidence type="ECO:0000313" key="16">
    <source>
        <dbReference type="Ensembl" id="ENSCABP00000026905.1"/>
    </source>
</evidence>
<evidence type="ECO:0000259" key="15">
    <source>
        <dbReference type="Pfam" id="PF23387"/>
    </source>
</evidence>
<dbReference type="GO" id="GO:0043616">
    <property type="term" value="P:keratinocyte proliferation"/>
    <property type="evidence" value="ECO:0007669"/>
    <property type="project" value="Ensembl"/>
</dbReference>
<dbReference type="PROSITE" id="PS50294">
    <property type="entry name" value="WD_REPEATS_REGION"/>
    <property type="match status" value="2"/>
</dbReference>
<name>A0A8C0J635_CHEAB</name>
<keyword evidence="3" id="KW-0963">Cytoplasm</keyword>
<sequence length="796" mass="90013">MRLKTSHLKEPKHILYFLNSITHKELVSCVGWTTADELYSCSDDHHIMKWNLLTSETTQVVKLPDDIYPIDLHWFPKNIGGKKQSQAESFVLTSSDGKFHLISKIGRVEKSVEAHCGAVLAGRWNYEGTALVTVGEDGQIKIWSKSGMLRSTLAQQGTPVYSVAWGPDSEKVLYTSGKQLIIKPLQPNAKVLQWKAHDGVILKLDWNSVNDLILSAGEDCKYKVWDSYGRLLYSSQPHDYPITSVAWGPDGELFAVGSFHTLRLCDKTGWSYALEKPNTGSIFNIAWSTDGTQIAGACGNGHVIFAHVVEQRWEWKNFEITLTKRRTMEVRNVINDAVDLLEFRDRVIKASLNYGHLVVSTSLQCYVFSTKNWNTPLIFDLKEGTVSLILQAERHFLLIDGGGIYLYSYEGRLISSPKFSGMRTDVLNAQTVSLSNDILAIKDKADEKVIYLFEALSGKPLGDGKPLTHKTEITEIALDQKGLTNERKIVFIDKNRDLYITSVKRFGKEQKIIKIGTMAHTLAWNDTSNILCGLQDTRFTVWYYPNTVYVDKDLLPKTLYEKDASEFSKNPQIVRFVGNQATIRRADGSLIHLNISPYPAILHEYVSSSKWEDAVRLCRFVKDQTMWACLAAMAVANKDMTTAEIAYASIGDIDKVQYINSIKELPSKESRMAHILLFSGNIQDAEMLLLQAGLIYQAIQVNINLYNWDRALELAVKHKTHVDTVLGYRQKFLEDFGKKETSKRFLQYAEGVSILWKLTPWTPTKEQPQSRQCTAQFMVPSTPEALAVARDLLSLR</sequence>
<dbReference type="GO" id="GO:0035630">
    <property type="term" value="P:bone mineralization involved in bone maturation"/>
    <property type="evidence" value="ECO:0007669"/>
    <property type="project" value="Ensembl"/>
</dbReference>
<evidence type="ECO:0000259" key="14">
    <source>
        <dbReference type="Pfam" id="PF23335"/>
    </source>
</evidence>
<dbReference type="GO" id="GO:0010839">
    <property type="term" value="P:negative regulation of keratinocyte proliferation"/>
    <property type="evidence" value="ECO:0007669"/>
    <property type="project" value="Ensembl"/>
</dbReference>
<keyword evidence="7" id="KW-0206">Cytoskeleton</keyword>
<keyword evidence="6" id="KW-0969">Cilium</keyword>